<keyword evidence="2" id="KW-1133">Transmembrane helix</keyword>
<evidence type="ECO:0008006" key="5">
    <source>
        <dbReference type="Google" id="ProtNLM"/>
    </source>
</evidence>
<evidence type="ECO:0000313" key="4">
    <source>
        <dbReference type="Proteomes" id="UP000054736"/>
    </source>
</evidence>
<dbReference type="RefSeq" id="WP_058494632.1">
    <property type="nucleotide sequence ID" value="NZ_CAAAIU010000003.1"/>
</dbReference>
<evidence type="ECO:0000256" key="2">
    <source>
        <dbReference type="SAM" id="Phobius"/>
    </source>
</evidence>
<name>A0A0W0TBF2_9GAMM</name>
<evidence type="ECO:0000313" key="3">
    <source>
        <dbReference type="EMBL" id="KTC92898.1"/>
    </source>
</evidence>
<feature type="transmembrane region" description="Helical" evidence="2">
    <location>
        <begin position="61"/>
        <end position="89"/>
    </location>
</feature>
<feature type="transmembrane region" description="Helical" evidence="2">
    <location>
        <begin position="23"/>
        <end position="49"/>
    </location>
</feature>
<sequence>MLRALNKISGAAVGFVLYPIKSAIVNAFIIIGTFVLATIIILGLPILSAIQAFRTNEDDRLGYAIASLILTGLLTFFIGVPFAIIVLAAELTLAINDVIRSFIAGTLDGYNEGLFSHVINRFLFDFSYFSTSLTGIVEYVRTLATFVAPHNDPQPMDEAAFAALHDKTGQEVVFSPLSEEELASAQEKEGIKTILDKYIDLDARLTKLDQEIARGQTPYNSDLDEMMMMDIEIPVLVVKMFEVSPDQWRAVPGTTKISCDIQLNRWLGSENNSHPTTREPMDNANPHEDKNTKYVITPYTSKKDSKELVEAADLIRKELAKVEVSLPEAGLGVVKGVSSLVNQMFFGQGVVSPATPTATQGYTP</sequence>
<dbReference type="EMBL" id="LNXY01000003">
    <property type="protein sequence ID" value="KTC92898.1"/>
    <property type="molecule type" value="Genomic_DNA"/>
</dbReference>
<keyword evidence="4" id="KW-1185">Reference proteome</keyword>
<dbReference type="Proteomes" id="UP000054736">
    <property type="component" value="Unassembled WGS sequence"/>
</dbReference>
<keyword evidence="2" id="KW-0812">Transmembrane</keyword>
<protein>
    <recommendedName>
        <fullName evidence="5">Coiled coil protein</fullName>
    </recommendedName>
</protein>
<gene>
    <name evidence="3" type="ORF">Ldro_0269</name>
</gene>
<keyword evidence="2" id="KW-0472">Membrane</keyword>
<evidence type="ECO:0000256" key="1">
    <source>
        <dbReference type="SAM" id="MobiDB-lite"/>
    </source>
</evidence>
<accession>A0A0W0TBF2</accession>
<proteinExistence type="predicted"/>
<comment type="caution">
    <text evidence="3">The sequence shown here is derived from an EMBL/GenBank/DDBJ whole genome shotgun (WGS) entry which is preliminary data.</text>
</comment>
<dbReference type="PATRIC" id="fig|1212489.4.peg.279"/>
<feature type="region of interest" description="Disordered" evidence="1">
    <location>
        <begin position="268"/>
        <end position="292"/>
    </location>
</feature>
<dbReference type="AlphaFoldDB" id="A0A0W0TBF2"/>
<feature type="compositionally biased region" description="Basic and acidic residues" evidence="1">
    <location>
        <begin position="276"/>
        <end position="292"/>
    </location>
</feature>
<organism evidence="3 4">
    <name type="scientific">Legionella drozanskii LLAP-1</name>
    <dbReference type="NCBI Taxonomy" id="1212489"/>
    <lineage>
        <taxon>Bacteria</taxon>
        <taxon>Pseudomonadati</taxon>
        <taxon>Pseudomonadota</taxon>
        <taxon>Gammaproteobacteria</taxon>
        <taxon>Legionellales</taxon>
        <taxon>Legionellaceae</taxon>
        <taxon>Legionella</taxon>
    </lineage>
</organism>
<reference evidence="3 4" key="1">
    <citation type="submission" date="2015-11" db="EMBL/GenBank/DDBJ databases">
        <title>Genomic analysis of 38 Legionella species identifies large and diverse effector repertoires.</title>
        <authorList>
            <person name="Burstein D."/>
            <person name="Amaro F."/>
            <person name="Zusman T."/>
            <person name="Lifshitz Z."/>
            <person name="Cohen O."/>
            <person name="Gilbert J.A."/>
            <person name="Pupko T."/>
            <person name="Shuman H.A."/>
            <person name="Segal G."/>
        </authorList>
    </citation>
    <scope>NUCLEOTIDE SEQUENCE [LARGE SCALE GENOMIC DNA]</scope>
    <source>
        <strain evidence="3 4">ATCC 700990</strain>
    </source>
</reference>
<dbReference type="OrthoDB" id="5654306at2"/>